<sequence>MTPLNQLCCAATLATLTLLPMTAFAQENGPCTDDIAKLRRELSTQVGLGAPISEPDYGQQKGPSDRAGQPSVADTTGSTASPLKPGSSETDRAQPGGASRESGGSPGTVGGVSGPTGATGQADGVASGRIATSPEDVRRQSENRPTMAAAAALGGAAKAGADLNTEDKASQAKMALQRAIDLNAKGDQGCATVVKEARELMPKQGS</sequence>
<dbReference type="Proteomes" id="UP001055125">
    <property type="component" value="Unassembled WGS sequence"/>
</dbReference>
<evidence type="ECO:0000256" key="2">
    <source>
        <dbReference type="SAM" id="SignalP"/>
    </source>
</evidence>
<organism evidence="3 4">
    <name type="scientific">Methylobacterium iners</name>
    <dbReference type="NCBI Taxonomy" id="418707"/>
    <lineage>
        <taxon>Bacteria</taxon>
        <taxon>Pseudomonadati</taxon>
        <taxon>Pseudomonadota</taxon>
        <taxon>Alphaproteobacteria</taxon>
        <taxon>Hyphomicrobiales</taxon>
        <taxon>Methylobacteriaceae</taxon>
        <taxon>Methylobacterium</taxon>
    </lineage>
</organism>
<keyword evidence="2" id="KW-0732">Signal</keyword>
<accession>A0ABQ4S2G9</accession>
<evidence type="ECO:0000313" key="3">
    <source>
        <dbReference type="EMBL" id="GJD96119.1"/>
    </source>
</evidence>
<proteinExistence type="predicted"/>
<dbReference type="RefSeq" id="WP_238245240.1">
    <property type="nucleotide sequence ID" value="NZ_BPQP01000055.1"/>
</dbReference>
<feature type="region of interest" description="Disordered" evidence="1">
    <location>
        <begin position="48"/>
        <end position="164"/>
    </location>
</feature>
<feature type="compositionally biased region" description="Polar residues" evidence="1">
    <location>
        <begin position="72"/>
        <end position="81"/>
    </location>
</feature>
<feature type="compositionally biased region" description="Gly residues" evidence="1">
    <location>
        <begin position="104"/>
        <end position="114"/>
    </location>
</feature>
<evidence type="ECO:0000313" key="4">
    <source>
        <dbReference type="Proteomes" id="UP001055125"/>
    </source>
</evidence>
<feature type="compositionally biased region" description="Low complexity" evidence="1">
    <location>
        <begin position="148"/>
        <end position="161"/>
    </location>
</feature>
<name>A0ABQ4S2G9_9HYPH</name>
<feature type="chain" id="PRO_5047046042" description="DUF4148 domain-containing protein" evidence="2">
    <location>
        <begin position="26"/>
        <end position="206"/>
    </location>
</feature>
<gene>
    <name evidence="3" type="ORF">OCOJLMKI_3337</name>
</gene>
<keyword evidence="4" id="KW-1185">Reference proteome</keyword>
<protein>
    <recommendedName>
        <fullName evidence="5">DUF4148 domain-containing protein</fullName>
    </recommendedName>
</protein>
<reference evidence="3" key="2">
    <citation type="submission" date="2021-08" db="EMBL/GenBank/DDBJ databases">
        <authorList>
            <person name="Tani A."/>
            <person name="Ola A."/>
            <person name="Ogura Y."/>
            <person name="Katsura K."/>
            <person name="Hayashi T."/>
        </authorList>
    </citation>
    <scope>NUCLEOTIDE SEQUENCE</scope>
    <source>
        <strain evidence="3">DSM 19015</strain>
    </source>
</reference>
<feature type="signal peptide" evidence="2">
    <location>
        <begin position="1"/>
        <end position="25"/>
    </location>
</feature>
<evidence type="ECO:0000256" key="1">
    <source>
        <dbReference type="SAM" id="MobiDB-lite"/>
    </source>
</evidence>
<comment type="caution">
    <text evidence="3">The sequence shown here is derived from an EMBL/GenBank/DDBJ whole genome shotgun (WGS) entry which is preliminary data.</text>
</comment>
<reference evidence="3" key="1">
    <citation type="journal article" date="2021" name="Front. Microbiol.">
        <title>Comprehensive Comparative Genomics and Phenotyping of Methylobacterium Species.</title>
        <authorList>
            <person name="Alessa O."/>
            <person name="Ogura Y."/>
            <person name="Fujitani Y."/>
            <person name="Takami H."/>
            <person name="Hayashi T."/>
            <person name="Sahin N."/>
            <person name="Tani A."/>
        </authorList>
    </citation>
    <scope>NUCLEOTIDE SEQUENCE</scope>
    <source>
        <strain evidence="3">DSM 19015</strain>
    </source>
</reference>
<dbReference type="EMBL" id="BPQP01000055">
    <property type="protein sequence ID" value="GJD96119.1"/>
    <property type="molecule type" value="Genomic_DNA"/>
</dbReference>
<evidence type="ECO:0008006" key="5">
    <source>
        <dbReference type="Google" id="ProtNLM"/>
    </source>
</evidence>